<reference evidence="1" key="1">
    <citation type="journal article" date="2014" name="Int. J. Syst. Evol. Microbiol.">
        <title>Complete genome sequence of Corynebacterium casei LMG S-19264T (=DSM 44701T), isolated from a smear-ripened cheese.</title>
        <authorList>
            <consortium name="US DOE Joint Genome Institute (JGI-PGF)"/>
            <person name="Walter F."/>
            <person name="Albersmeier A."/>
            <person name="Kalinowski J."/>
            <person name="Ruckert C."/>
        </authorList>
    </citation>
    <scope>NUCLEOTIDE SEQUENCE</scope>
    <source>
        <strain evidence="1">CGMCC 1.15179</strain>
    </source>
</reference>
<proteinExistence type="predicted"/>
<gene>
    <name evidence="1" type="ORF">GCM10011571_22770</name>
</gene>
<dbReference type="PANTHER" id="PTHR43415">
    <property type="entry name" value="SPERMIDINE N(1)-ACETYLTRANSFERASE"/>
    <property type="match status" value="1"/>
</dbReference>
<keyword evidence="2" id="KW-1185">Reference proteome</keyword>
<evidence type="ECO:0008006" key="3">
    <source>
        <dbReference type="Google" id="ProtNLM"/>
    </source>
</evidence>
<protein>
    <recommendedName>
        <fullName evidence="3">Acetyltransferase (GNAT) domain-containing protein</fullName>
    </recommendedName>
</protein>
<comment type="caution">
    <text evidence="1">The sequence shown here is derived from an EMBL/GenBank/DDBJ whole genome shotgun (WGS) entry which is preliminary data.</text>
</comment>
<sequence>MEVGFNELQLHRIDLRVFDFNRGAMKCYEKCGFKKEGVLRDARKSRNGYWSLYQMSILEDEWFEIQNSKPERYPSF</sequence>
<dbReference type="Proteomes" id="UP000625210">
    <property type="component" value="Unassembled WGS sequence"/>
</dbReference>
<name>A0A8J2VD07_9BACL</name>
<reference evidence="1" key="2">
    <citation type="submission" date="2020-09" db="EMBL/GenBank/DDBJ databases">
        <authorList>
            <person name="Sun Q."/>
            <person name="Zhou Y."/>
        </authorList>
    </citation>
    <scope>NUCLEOTIDE SEQUENCE</scope>
    <source>
        <strain evidence="1">CGMCC 1.15179</strain>
    </source>
</reference>
<dbReference type="EMBL" id="BMHQ01000007">
    <property type="protein sequence ID" value="GGE20258.1"/>
    <property type="molecule type" value="Genomic_DNA"/>
</dbReference>
<accession>A0A8J2VD07</accession>
<evidence type="ECO:0000313" key="2">
    <source>
        <dbReference type="Proteomes" id="UP000625210"/>
    </source>
</evidence>
<dbReference type="AlphaFoldDB" id="A0A8J2VD07"/>
<dbReference type="InterPro" id="IPR016181">
    <property type="entry name" value="Acyl_CoA_acyltransferase"/>
</dbReference>
<evidence type="ECO:0000313" key="1">
    <source>
        <dbReference type="EMBL" id="GGE20258.1"/>
    </source>
</evidence>
<dbReference type="SUPFAM" id="SSF55729">
    <property type="entry name" value="Acyl-CoA N-acyltransferases (Nat)"/>
    <property type="match status" value="1"/>
</dbReference>
<organism evidence="1 2">
    <name type="scientific">Marinithermofilum abyssi</name>
    <dbReference type="NCBI Taxonomy" id="1571185"/>
    <lineage>
        <taxon>Bacteria</taxon>
        <taxon>Bacillati</taxon>
        <taxon>Bacillota</taxon>
        <taxon>Bacilli</taxon>
        <taxon>Bacillales</taxon>
        <taxon>Thermoactinomycetaceae</taxon>
        <taxon>Marinithermofilum</taxon>
    </lineage>
</organism>
<dbReference type="PANTHER" id="PTHR43415:SF5">
    <property type="entry name" value="ACETYLTRANSFERASE"/>
    <property type="match status" value="1"/>
</dbReference>
<dbReference type="Gene3D" id="3.40.630.30">
    <property type="match status" value="1"/>
</dbReference>